<sequence length="443" mass="50530">MTAGIHGHMLKTVQSMYSVLKSCVRINEQYTDWFSIGKGVRQGENLAPTLFALFINDLVPEINALGCGVLLENDFSLSTLLYADDIVFISSSAAGLQTQLDTLNNWSRRWRLNVNIDKTKVLHVRKATVARSEFVFKIGDKIVDYTSQYRYLGLTVSETLDYNISVNELITGSSRALGSLVSKYYSTDGFDYDTYTKLFESTVAPIMTYCAGVWGFKAYEGLDKLQNRAIRSFLGVGKFTPIPGMTGEMAWIPVSIRNHCQMIKLWCRIVNMHSERLPSRIYAWDCSFSRNHKDTWYNNIKSIMNESGLDTLFNSKCTDGLSTKFISNFAKDMLMQKYQITWEKAVEAMPKLRTYRDLNTTYSVQPYLKSGISRHERSAIARLRCGVFPLEIEKGRYRGVPADRRLCKVCRTGSVEDEKHFLITLSYLFVTEKSHVYGLSTEI</sequence>
<dbReference type="PROSITE" id="PS50878">
    <property type="entry name" value="RT_POL"/>
    <property type="match status" value="1"/>
</dbReference>
<accession>A0A8S3S6F7</accession>
<proteinExistence type="predicted"/>
<dbReference type="PANTHER" id="PTHR47027:SF26">
    <property type="entry name" value="REVERSE TRANSCRIPTASE DOMAIN-CONTAINING PROTEIN"/>
    <property type="match status" value="1"/>
</dbReference>
<dbReference type="OrthoDB" id="6146636at2759"/>
<dbReference type="InterPro" id="IPR000477">
    <property type="entry name" value="RT_dom"/>
</dbReference>
<dbReference type="SUPFAM" id="SSF56672">
    <property type="entry name" value="DNA/RNA polymerases"/>
    <property type="match status" value="1"/>
</dbReference>
<feature type="domain" description="Reverse transcriptase" evidence="1">
    <location>
        <begin position="1"/>
        <end position="156"/>
    </location>
</feature>
<evidence type="ECO:0000259" key="1">
    <source>
        <dbReference type="PROSITE" id="PS50878"/>
    </source>
</evidence>
<organism evidence="2 3">
    <name type="scientific">Mytilus edulis</name>
    <name type="common">Blue mussel</name>
    <dbReference type="NCBI Taxonomy" id="6550"/>
    <lineage>
        <taxon>Eukaryota</taxon>
        <taxon>Metazoa</taxon>
        <taxon>Spiralia</taxon>
        <taxon>Lophotrochozoa</taxon>
        <taxon>Mollusca</taxon>
        <taxon>Bivalvia</taxon>
        <taxon>Autobranchia</taxon>
        <taxon>Pteriomorphia</taxon>
        <taxon>Mytilida</taxon>
        <taxon>Mytiloidea</taxon>
        <taxon>Mytilidae</taxon>
        <taxon>Mytilinae</taxon>
        <taxon>Mytilus</taxon>
    </lineage>
</organism>
<reference evidence="2" key="1">
    <citation type="submission" date="2021-03" db="EMBL/GenBank/DDBJ databases">
        <authorList>
            <person name="Bekaert M."/>
        </authorList>
    </citation>
    <scope>NUCLEOTIDE SEQUENCE</scope>
</reference>
<dbReference type="InterPro" id="IPR043502">
    <property type="entry name" value="DNA/RNA_pol_sf"/>
</dbReference>
<protein>
    <recommendedName>
        <fullName evidence="1">Reverse transcriptase domain-containing protein</fullName>
    </recommendedName>
</protein>
<name>A0A8S3S6F7_MYTED</name>
<gene>
    <name evidence="2" type="ORF">MEDL_26549</name>
</gene>
<evidence type="ECO:0000313" key="2">
    <source>
        <dbReference type="EMBL" id="CAG2212576.1"/>
    </source>
</evidence>
<dbReference type="AlphaFoldDB" id="A0A8S3S6F7"/>
<dbReference type="PANTHER" id="PTHR47027">
    <property type="entry name" value="REVERSE TRANSCRIPTASE DOMAIN-CONTAINING PROTEIN"/>
    <property type="match status" value="1"/>
</dbReference>
<keyword evidence="3" id="KW-1185">Reference proteome</keyword>
<evidence type="ECO:0000313" key="3">
    <source>
        <dbReference type="Proteomes" id="UP000683360"/>
    </source>
</evidence>
<dbReference type="Proteomes" id="UP000683360">
    <property type="component" value="Unassembled WGS sequence"/>
</dbReference>
<dbReference type="EMBL" id="CAJPWZ010001303">
    <property type="protein sequence ID" value="CAG2212576.1"/>
    <property type="molecule type" value="Genomic_DNA"/>
</dbReference>
<comment type="caution">
    <text evidence="2">The sequence shown here is derived from an EMBL/GenBank/DDBJ whole genome shotgun (WGS) entry which is preliminary data.</text>
</comment>
<dbReference type="Pfam" id="PF00078">
    <property type="entry name" value="RVT_1"/>
    <property type="match status" value="1"/>
</dbReference>